<dbReference type="OrthoDB" id="1419682at2"/>
<dbReference type="KEGG" id="pgs:CPT03_00630"/>
<keyword evidence="1" id="KW-0472">Membrane</keyword>
<organism evidence="2 3">
    <name type="scientific">Pedobacter ginsengisoli</name>
    <dbReference type="NCBI Taxonomy" id="363852"/>
    <lineage>
        <taxon>Bacteria</taxon>
        <taxon>Pseudomonadati</taxon>
        <taxon>Bacteroidota</taxon>
        <taxon>Sphingobacteriia</taxon>
        <taxon>Sphingobacteriales</taxon>
        <taxon>Sphingobacteriaceae</taxon>
        <taxon>Pedobacter</taxon>
    </lineage>
</organism>
<reference evidence="2 3" key="1">
    <citation type="submission" date="2017-10" db="EMBL/GenBank/DDBJ databases">
        <title>Whole genome of Pedobacter ginsengisoli T01R-27 isolated from tomato rhizosphere.</title>
        <authorList>
            <person name="Weon H.-Y."/>
            <person name="Lee S.A."/>
            <person name="Sang M.K."/>
            <person name="Song J."/>
        </authorList>
    </citation>
    <scope>NUCLEOTIDE SEQUENCE [LARGE SCALE GENOMIC DNA]</scope>
    <source>
        <strain evidence="2 3">T01R-27</strain>
    </source>
</reference>
<evidence type="ECO:0008006" key="4">
    <source>
        <dbReference type="Google" id="ProtNLM"/>
    </source>
</evidence>
<dbReference type="Proteomes" id="UP000223749">
    <property type="component" value="Chromosome"/>
</dbReference>
<feature type="transmembrane region" description="Helical" evidence="1">
    <location>
        <begin position="44"/>
        <end position="63"/>
    </location>
</feature>
<protein>
    <recommendedName>
        <fullName evidence="4">Outer membrane protein beta-barrel domain-containing protein</fullName>
    </recommendedName>
</protein>
<proteinExistence type="predicted"/>
<evidence type="ECO:0000313" key="3">
    <source>
        <dbReference type="Proteomes" id="UP000223749"/>
    </source>
</evidence>
<keyword evidence="1" id="KW-0812">Transmembrane</keyword>
<dbReference type="AlphaFoldDB" id="A0A2D1U0D0"/>
<dbReference type="RefSeq" id="WP_099437029.1">
    <property type="nucleotide sequence ID" value="NZ_CP024091.1"/>
</dbReference>
<dbReference type="EMBL" id="CP024091">
    <property type="protein sequence ID" value="ATP55075.1"/>
    <property type="molecule type" value="Genomic_DNA"/>
</dbReference>
<keyword evidence="3" id="KW-1185">Reference proteome</keyword>
<accession>A0A2D1U0D0</accession>
<gene>
    <name evidence="2" type="ORF">CPT03_00630</name>
</gene>
<evidence type="ECO:0000256" key="1">
    <source>
        <dbReference type="SAM" id="Phobius"/>
    </source>
</evidence>
<name>A0A2D1U0D0_9SPHI</name>
<sequence length="409" mass="44966">MNTLDDKLNNHIKAVFEEFDTEGADYGWIELRKNFPVKSSNRPLYFWLSGIAASLLVAGTFLFNTFNNDALKNVIQQNRVTKATPAAPQKTESNLDKSNAKKEIISFEKRTVSVKNTKKNFPVNVVKTEIVAVKITDTVPANELTKKVITPLANVAVAKPDTVKNTKPTTTLEFLQKESEKETKFELASTGKKATNRKNVLFDVYTATFLNYYADNPVKVNAGAGFNANIRINKSVYLSMGAGISETKITYQTTRPSSLSSYSNSAADLALMNGYVLGANSIKLNASFLNIDIPVAFKFYPGKSGKYYFSTGINSSTYLNQKYSSSITGFNPTSNSYSDFKGKTEESNFNGFDFANSAIFAIGINQPIGKSSTLTFEPFFKPSLRGYGDKDIKINTAGLNLKLSLGGKK</sequence>
<evidence type="ECO:0000313" key="2">
    <source>
        <dbReference type="EMBL" id="ATP55075.1"/>
    </source>
</evidence>
<keyword evidence="1" id="KW-1133">Transmembrane helix</keyword>